<dbReference type="CDD" id="cd17355">
    <property type="entry name" value="MFS_YcxA_like"/>
    <property type="match status" value="1"/>
</dbReference>
<feature type="transmembrane region" description="Helical" evidence="4">
    <location>
        <begin position="316"/>
        <end position="340"/>
    </location>
</feature>
<evidence type="ECO:0000256" key="3">
    <source>
        <dbReference type="ARBA" id="ARBA00023136"/>
    </source>
</evidence>
<dbReference type="Gene3D" id="1.20.1250.20">
    <property type="entry name" value="MFS general substrate transporter like domains"/>
    <property type="match status" value="2"/>
</dbReference>
<feature type="transmembrane region" description="Helical" evidence="4">
    <location>
        <begin position="370"/>
        <end position="389"/>
    </location>
</feature>
<reference evidence="6 7" key="1">
    <citation type="submission" date="2018-03" db="EMBL/GenBank/DDBJ databases">
        <authorList>
            <person name="Gully D."/>
        </authorList>
    </citation>
    <scope>NUCLEOTIDE SEQUENCE [LARGE SCALE GENOMIC DNA]</scope>
    <source>
        <strain evidence="6">ORS3257</strain>
    </source>
</reference>
<evidence type="ECO:0000256" key="2">
    <source>
        <dbReference type="ARBA" id="ARBA00022989"/>
    </source>
</evidence>
<feature type="transmembrane region" description="Helical" evidence="4">
    <location>
        <begin position="73"/>
        <end position="97"/>
    </location>
</feature>
<evidence type="ECO:0000313" key="6">
    <source>
        <dbReference type="EMBL" id="SPP97257.1"/>
    </source>
</evidence>
<feature type="transmembrane region" description="Helical" evidence="4">
    <location>
        <begin position="165"/>
        <end position="187"/>
    </location>
</feature>
<dbReference type="AlphaFoldDB" id="A0A2U3Q778"/>
<dbReference type="KEGG" id="bvz:BRAD3257_6361"/>
<dbReference type="InterPro" id="IPR050327">
    <property type="entry name" value="Proton-linked_MCT"/>
</dbReference>
<dbReference type="Pfam" id="PF07690">
    <property type="entry name" value="MFS_1"/>
    <property type="match status" value="1"/>
</dbReference>
<keyword evidence="2 4" id="KW-1133">Transmembrane helix</keyword>
<dbReference type="EMBL" id="LS398110">
    <property type="protein sequence ID" value="SPP97257.1"/>
    <property type="molecule type" value="Genomic_DNA"/>
</dbReference>
<name>A0A2U3Q778_9BRAD</name>
<evidence type="ECO:0000313" key="7">
    <source>
        <dbReference type="Proteomes" id="UP000246085"/>
    </source>
</evidence>
<dbReference type="PROSITE" id="PS50850">
    <property type="entry name" value="MFS"/>
    <property type="match status" value="1"/>
</dbReference>
<feature type="transmembrane region" description="Helical" evidence="4">
    <location>
        <begin position="437"/>
        <end position="455"/>
    </location>
</feature>
<feature type="transmembrane region" description="Helical" evidence="4">
    <location>
        <begin position="109"/>
        <end position="127"/>
    </location>
</feature>
<dbReference type="Proteomes" id="UP000246085">
    <property type="component" value="Chromosome BRAD3257"/>
</dbReference>
<accession>A0A2U3Q778</accession>
<proteinExistence type="predicted"/>
<keyword evidence="3 4" id="KW-0472">Membrane</keyword>
<protein>
    <recommendedName>
        <fullName evidence="5">Major facilitator superfamily (MFS) profile domain-containing protein</fullName>
    </recommendedName>
</protein>
<feature type="domain" description="Major facilitator superfamily (MFS) profile" evidence="5">
    <location>
        <begin position="74"/>
        <end position="461"/>
    </location>
</feature>
<dbReference type="InterPro" id="IPR036259">
    <property type="entry name" value="MFS_trans_sf"/>
</dbReference>
<feature type="transmembrane region" description="Helical" evidence="4">
    <location>
        <begin position="199"/>
        <end position="218"/>
    </location>
</feature>
<feature type="transmembrane region" description="Helical" evidence="4">
    <location>
        <begin position="278"/>
        <end position="304"/>
    </location>
</feature>
<dbReference type="InterPro" id="IPR011701">
    <property type="entry name" value="MFS"/>
</dbReference>
<dbReference type="PANTHER" id="PTHR11360">
    <property type="entry name" value="MONOCARBOXYLATE TRANSPORTER"/>
    <property type="match status" value="1"/>
</dbReference>
<dbReference type="PANTHER" id="PTHR11360:SF290">
    <property type="entry name" value="MONOCARBOXYLATE MFS PERMEASE"/>
    <property type="match status" value="1"/>
</dbReference>
<feature type="transmembrane region" description="Helical" evidence="4">
    <location>
        <begin position="230"/>
        <end position="257"/>
    </location>
</feature>
<evidence type="ECO:0000259" key="5">
    <source>
        <dbReference type="PROSITE" id="PS50850"/>
    </source>
</evidence>
<evidence type="ECO:0000256" key="4">
    <source>
        <dbReference type="SAM" id="Phobius"/>
    </source>
</evidence>
<gene>
    <name evidence="6" type="ORF">BRAD3257_6361</name>
</gene>
<sequence>MRSLNLSAANSHEFDAWHLPPSRLATIGYNVSFEKPVVVGHDPAPVPFDGLPDLTIAATHIDESSLHYRGWRVVLACFLMAFFMFGFGLYGQGVYLAELQRAHGWPGTLVSAASTFSFLLTSVLVVFTDGLLERIGLRSLILCGLVALGASTVLLALMQTPWQLYLAYALMSVGWTGMGTVVIAILLNSWFERRRGLALSLAFNGATCGGIILAPLLLSLTGSIGFRSAMLAATLAMMVLVLPVVVTCIGWPTGMSLASGGRPRAGGAAAPSHPRKALLANAAFWTMVLPIAIALLAQMGFIIHQVTFLEPLIGRASAGLAVTIMAAMAIVGRLSLGLFVDRLDPRLACAASMTSQAAALFVLLQSTSPTVLLACCAVYGFSIGNMITFPPLIIQREIGAAAFAAAMGLGTSISGIVSAFGPGIVGLVRSLTGNYTTAFAMCVVLDLVAAGVVLWRPGRRAEETPNLSTSP</sequence>
<dbReference type="InterPro" id="IPR020846">
    <property type="entry name" value="MFS_dom"/>
</dbReference>
<feature type="transmembrane region" description="Helical" evidence="4">
    <location>
        <begin position="139"/>
        <end position="159"/>
    </location>
</feature>
<evidence type="ECO:0000256" key="1">
    <source>
        <dbReference type="ARBA" id="ARBA00022692"/>
    </source>
</evidence>
<dbReference type="SUPFAM" id="SSF103473">
    <property type="entry name" value="MFS general substrate transporter"/>
    <property type="match status" value="1"/>
</dbReference>
<keyword evidence="1 4" id="KW-0812">Transmembrane</keyword>
<dbReference type="GO" id="GO:0022857">
    <property type="term" value="F:transmembrane transporter activity"/>
    <property type="evidence" value="ECO:0007669"/>
    <property type="project" value="InterPro"/>
</dbReference>
<feature type="transmembrane region" description="Helical" evidence="4">
    <location>
        <begin position="401"/>
        <end position="425"/>
    </location>
</feature>
<organism evidence="6 7">
    <name type="scientific">Bradyrhizobium vignae</name>
    <dbReference type="NCBI Taxonomy" id="1549949"/>
    <lineage>
        <taxon>Bacteria</taxon>
        <taxon>Pseudomonadati</taxon>
        <taxon>Pseudomonadota</taxon>
        <taxon>Alphaproteobacteria</taxon>
        <taxon>Hyphomicrobiales</taxon>
        <taxon>Nitrobacteraceae</taxon>
        <taxon>Bradyrhizobium</taxon>
    </lineage>
</organism>